<feature type="region of interest" description="Disordered" evidence="1">
    <location>
        <begin position="1"/>
        <end position="21"/>
    </location>
</feature>
<reference evidence="3" key="2">
    <citation type="journal article" date="2013" name="Nat. Commun.">
        <title>Genome of the Chinese tree shrew.</title>
        <authorList>
            <person name="Fan Y."/>
            <person name="Huang Z.Y."/>
            <person name="Cao C.C."/>
            <person name="Chen C.S."/>
            <person name="Chen Y.X."/>
            <person name="Fan D.D."/>
            <person name="He J."/>
            <person name="Hou H.L."/>
            <person name="Hu L."/>
            <person name="Hu X.T."/>
            <person name="Jiang X.T."/>
            <person name="Lai R."/>
            <person name="Lang Y.S."/>
            <person name="Liang B."/>
            <person name="Liao S.G."/>
            <person name="Mu D."/>
            <person name="Ma Y.Y."/>
            <person name="Niu Y.Y."/>
            <person name="Sun X.Q."/>
            <person name="Xia J.Q."/>
            <person name="Xiao J."/>
            <person name="Xiong Z.Q."/>
            <person name="Xu L."/>
            <person name="Yang L."/>
            <person name="Zhang Y."/>
            <person name="Zhao W."/>
            <person name="Zhao X.D."/>
            <person name="Zheng Y.T."/>
            <person name="Zhou J.M."/>
            <person name="Zhu Y.B."/>
            <person name="Zhang G.J."/>
            <person name="Wang J."/>
            <person name="Yao Y.G."/>
        </authorList>
    </citation>
    <scope>NUCLEOTIDE SEQUENCE [LARGE SCALE GENOMIC DNA]</scope>
</reference>
<keyword evidence="3" id="KW-1185">Reference proteome</keyword>
<evidence type="ECO:0000256" key="1">
    <source>
        <dbReference type="SAM" id="MobiDB-lite"/>
    </source>
</evidence>
<gene>
    <name evidence="2" type="ORF">TREES_T100000734</name>
</gene>
<protein>
    <submittedName>
        <fullName evidence="2">Uncharacterized protein</fullName>
    </submittedName>
</protein>
<dbReference type="InParanoid" id="L9KJ65"/>
<reference evidence="3" key="1">
    <citation type="submission" date="2012-07" db="EMBL/GenBank/DDBJ databases">
        <title>Genome of the Chinese tree shrew, a rising model animal genetically related to primates.</title>
        <authorList>
            <person name="Zhang G."/>
            <person name="Fan Y."/>
            <person name="Yao Y."/>
            <person name="Huang Z."/>
        </authorList>
    </citation>
    <scope>NUCLEOTIDE SEQUENCE [LARGE SCALE GENOMIC DNA]</scope>
</reference>
<name>L9KJ65_TUPCH</name>
<dbReference type="Proteomes" id="UP000011518">
    <property type="component" value="Unassembled WGS sequence"/>
</dbReference>
<evidence type="ECO:0000313" key="2">
    <source>
        <dbReference type="EMBL" id="ELW62773.1"/>
    </source>
</evidence>
<organism evidence="2 3">
    <name type="scientific">Tupaia chinensis</name>
    <name type="common">Chinese tree shrew</name>
    <name type="synonym">Tupaia belangeri chinensis</name>
    <dbReference type="NCBI Taxonomy" id="246437"/>
    <lineage>
        <taxon>Eukaryota</taxon>
        <taxon>Metazoa</taxon>
        <taxon>Chordata</taxon>
        <taxon>Craniata</taxon>
        <taxon>Vertebrata</taxon>
        <taxon>Euteleostomi</taxon>
        <taxon>Mammalia</taxon>
        <taxon>Eutheria</taxon>
        <taxon>Euarchontoglires</taxon>
        <taxon>Scandentia</taxon>
        <taxon>Tupaiidae</taxon>
        <taxon>Tupaia</taxon>
    </lineage>
</organism>
<accession>L9KJ65</accession>
<proteinExistence type="predicted"/>
<evidence type="ECO:0000313" key="3">
    <source>
        <dbReference type="Proteomes" id="UP000011518"/>
    </source>
</evidence>
<dbReference type="AlphaFoldDB" id="L9KJ65"/>
<sequence length="135" mass="14606">MAWPWERVSTPGKQTTAGLELRGAGPGALPTGLFIYMLVQPKAAWPASSLWHRAQRVHMTNVSDVELTPAALPLGPLSANFSIFKTEFRYHLGDALSDTGRTESSYVILASAHPLFGAVASQRKFPVGAQDMVDI</sequence>
<dbReference type="EMBL" id="KB320803">
    <property type="protein sequence ID" value="ELW62773.1"/>
    <property type="molecule type" value="Genomic_DNA"/>
</dbReference>